<dbReference type="Proteomes" id="UP000408523">
    <property type="component" value="Unassembled WGS sequence"/>
</dbReference>
<evidence type="ECO:0000313" key="3">
    <source>
        <dbReference type="EMBL" id="TSE48070.1"/>
    </source>
</evidence>
<reference evidence="3 4" key="1">
    <citation type="journal article" date="2019" name="Nat. Commun.">
        <title>Gram positive-like bacteriocins with broad spectrum anti-Bacteroidales activity encoded on mobile elements of the human gut microbiota.</title>
        <authorList>
            <person name="Bechon N."/>
            <person name="Coyne M.J.Jr."/>
            <person name="Laclare-Mceneany V."/>
            <person name="Chatzidaki-Livanis M."/>
            <person name="Ghigo J.-M."/>
            <person name="Comstock L.E."/>
        </authorList>
    </citation>
    <scope>NUCLEOTIDE SEQUENCE [LARGE SCALE GENOMIC DNA]</scope>
    <source>
        <strain evidence="3 4">CL01T12C17</strain>
    </source>
</reference>
<dbReference type="GO" id="GO:0005829">
    <property type="term" value="C:cytosol"/>
    <property type="evidence" value="ECO:0007669"/>
    <property type="project" value="TreeGrafter"/>
</dbReference>
<sequence>MVQTDLSKYDNSWFHIGARRLKVVVWYFINVFFLNCSWNPSSGLKVRLLRIFGANIGKGVVIKPSVNIKYPWNLSIGDYSWIGENVWIDNLVQVTIGSNVCISQGAMLLCGNHNYKLPTFDLIVKPIVIENGAWVGAKSTVCPGVTMSSHSVLSVGSVASKDLASYSVYRGNPATFVTKRIISES</sequence>
<comment type="similarity">
    <text evidence="1">Belongs to the transferase hexapeptide repeat family.</text>
</comment>
<name>A0A662ZZT3_PHOVU</name>
<keyword evidence="2 3" id="KW-0808">Transferase</keyword>
<evidence type="ECO:0000256" key="2">
    <source>
        <dbReference type="ARBA" id="ARBA00022679"/>
    </source>
</evidence>
<dbReference type="RefSeq" id="WP_005644224.1">
    <property type="nucleotide sequence ID" value="NZ_DAWEQP010000072.1"/>
</dbReference>
<gene>
    <name evidence="3" type="ORF">EH214_02679</name>
</gene>
<evidence type="ECO:0000256" key="1">
    <source>
        <dbReference type="ARBA" id="ARBA00007274"/>
    </source>
</evidence>
<dbReference type="AlphaFoldDB" id="A0A662ZZT3"/>
<dbReference type="EC" id="2.3.1.-" evidence="3"/>
<dbReference type="PANTHER" id="PTHR23416">
    <property type="entry name" value="SIALIC ACID SYNTHASE-RELATED"/>
    <property type="match status" value="1"/>
</dbReference>
<dbReference type="CDD" id="cd05825">
    <property type="entry name" value="LbH_wcaF_like"/>
    <property type="match status" value="1"/>
</dbReference>
<dbReference type="PANTHER" id="PTHR23416:SF23">
    <property type="entry name" value="ACETYLTRANSFERASE C18B11.09C-RELATED"/>
    <property type="match status" value="1"/>
</dbReference>
<protein>
    <submittedName>
        <fullName evidence="3">Putative acetyltransferase</fullName>
        <ecNumber evidence="3">2.3.1.-</ecNumber>
    </submittedName>
</protein>
<dbReference type="GO" id="GO:0008374">
    <property type="term" value="F:O-acyltransferase activity"/>
    <property type="evidence" value="ECO:0007669"/>
    <property type="project" value="TreeGrafter"/>
</dbReference>
<proteinExistence type="inferred from homology"/>
<dbReference type="Gene3D" id="2.160.10.10">
    <property type="entry name" value="Hexapeptide repeat proteins"/>
    <property type="match status" value="1"/>
</dbReference>
<organism evidence="3 4">
    <name type="scientific">Phocaeicola vulgatus</name>
    <name type="common">Bacteroides vulgatus</name>
    <dbReference type="NCBI Taxonomy" id="821"/>
    <lineage>
        <taxon>Bacteria</taxon>
        <taxon>Pseudomonadati</taxon>
        <taxon>Bacteroidota</taxon>
        <taxon>Bacteroidia</taxon>
        <taxon>Bacteroidales</taxon>
        <taxon>Bacteroidaceae</taxon>
        <taxon>Phocaeicola</taxon>
    </lineage>
</organism>
<evidence type="ECO:0000313" key="4">
    <source>
        <dbReference type="Proteomes" id="UP000408523"/>
    </source>
</evidence>
<dbReference type="SUPFAM" id="SSF51161">
    <property type="entry name" value="Trimeric LpxA-like enzymes"/>
    <property type="match status" value="1"/>
</dbReference>
<dbReference type="NCBIfam" id="NF007797">
    <property type="entry name" value="PRK10502.1"/>
    <property type="match status" value="1"/>
</dbReference>
<accession>A0A662ZZT3</accession>
<keyword evidence="3" id="KW-0012">Acyltransferase</keyword>
<dbReference type="InterPro" id="IPR011004">
    <property type="entry name" value="Trimer_LpxA-like_sf"/>
</dbReference>
<comment type="caution">
    <text evidence="3">The sequence shown here is derived from an EMBL/GenBank/DDBJ whole genome shotgun (WGS) entry which is preliminary data.</text>
</comment>
<dbReference type="InterPro" id="IPR051159">
    <property type="entry name" value="Hexapeptide_acetyltransf"/>
</dbReference>
<dbReference type="EMBL" id="RWHZ01000035">
    <property type="protein sequence ID" value="TSE48070.1"/>
    <property type="molecule type" value="Genomic_DNA"/>
</dbReference>